<dbReference type="InterPro" id="IPR052574">
    <property type="entry name" value="CDIRP"/>
</dbReference>
<protein>
    <submittedName>
        <fullName evidence="5">Gliding motility-associated C-terminal domain-containing protein</fullName>
    </submittedName>
</protein>
<keyword evidence="3" id="KW-0732">Signal</keyword>
<dbReference type="RefSeq" id="WP_303308665.1">
    <property type="nucleotide sequence ID" value="NZ_JAODOP010000001.1"/>
</dbReference>
<dbReference type="NCBIfam" id="TIGR04131">
    <property type="entry name" value="Bac_Flav_CTERM"/>
    <property type="match status" value="1"/>
</dbReference>
<organism evidence="5 6">
    <name type="scientific">Flavivirga spongiicola</name>
    <dbReference type="NCBI Taxonomy" id="421621"/>
    <lineage>
        <taxon>Bacteria</taxon>
        <taxon>Pseudomonadati</taxon>
        <taxon>Bacteroidota</taxon>
        <taxon>Flavobacteriia</taxon>
        <taxon>Flavobacteriales</taxon>
        <taxon>Flavobacteriaceae</taxon>
        <taxon>Flavivirga</taxon>
    </lineage>
</organism>
<dbReference type="PANTHER" id="PTHR47566">
    <property type="match status" value="1"/>
</dbReference>
<evidence type="ECO:0000313" key="5">
    <source>
        <dbReference type="EMBL" id="MEF3831659.1"/>
    </source>
</evidence>
<evidence type="ECO:0000256" key="2">
    <source>
        <dbReference type="ARBA" id="ARBA00022737"/>
    </source>
</evidence>
<keyword evidence="1" id="KW-0433">Leucine-rich repeat</keyword>
<dbReference type="Proteomes" id="UP001337305">
    <property type="component" value="Unassembled WGS sequence"/>
</dbReference>
<evidence type="ECO:0000256" key="3">
    <source>
        <dbReference type="SAM" id="SignalP"/>
    </source>
</evidence>
<evidence type="ECO:0000313" key="6">
    <source>
        <dbReference type="Proteomes" id="UP001337305"/>
    </source>
</evidence>
<keyword evidence="6" id="KW-1185">Reference proteome</keyword>
<evidence type="ECO:0000259" key="4">
    <source>
        <dbReference type="Pfam" id="PF19078"/>
    </source>
</evidence>
<dbReference type="InterPro" id="IPR044048">
    <property type="entry name" value="Big_12"/>
</dbReference>
<dbReference type="Gene3D" id="2.60.40.10">
    <property type="entry name" value="Immunoglobulins"/>
    <property type="match status" value="2"/>
</dbReference>
<dbReference type="SUPFAM" id="SSF52058">
    <property type="entry name" value="L domain-like"/>
    <property type="match status" value="2"/>
</dbReference>
<dbReference type="Pfam" id="PF19078">
    <property type="entry name" value="Big_12"/>
    <property type="match status" value="1"/>
</dbReference>
<dbReference type="PANTHER" id="PTHR47566:SF1">
    <property type="entry name" value="PROTEIN NUD1"/>
    <property type="match status" value="1"/>
</dbReference>
<feature type="signal peptide" evidence="3">
    <location>
        <begin position="1"/>
        <end position="18"/>
    </location>
</feature>
<sequence length="1405" mass="146008">MKKLLPIVLLLLCVKAYSQTINIPDANFKAALIALGIDTSLDGEIQVNEALVPTNLSLDNLGISNLTGIEFFTSLTDLSLRQNNIGALDFSSNTSLATLDCYSNPLTSLNLSANTALTFLIVNTNGTLTSLDLSSNTALTGLICSNNNMTSLDLTSNTSLVSVSVIGMSNLTSLSLPNTNSITTVNLTALGLTSLDLSSYTGLITARCGNNSNLIELNIKNGNIATLSTFNAFNNPSLSCISVDDVTIAASKTGWQKDAATAYALDCPIVYIPDANFKAALIARGVDTNLDSEIQVSEALIPTDFNLANLGISDLTGIEYFTSLTSLRLNFNNLSTVDLSSNIALNFLYLNNNSLTSLDLSSNTTLRRLYCVNNTGLSSLILPSTAPNLEIIAVQNSNLSSINVSPYTSLISLNVKENNFTNIDVSSNTSLVQLDCSDNNITSLNISTNTALANLTSNNNNLTSLDTSTNSALSQLSCVNNPITSLDLSSSTVLGTLGIPASLTDLNIKNANITNLYLDTTVASGLTCIYVDDITVAQNNVNMVKRSNQVYIVSGPCGPTVSILNAPTTVNTLTPFNVTFLFDRDVTGFDVNDIVLTNATASNFSAASGPNEYTALITPTSLCNTDITINVPANAATDVNSPNLPNSAASQVTITTTDGINPIALTNSTTVALDANGQVTITGTDIDNGSSDNCGIASMTPSITTFDCTNLGNNTVTLTVTDTNNNVATNTAVVTVEDNTLPIASTQNITIQLNTNGQATIVGTDIDNGSTDNCAIVSRTVNPSSFNCTNLGANTVTLTVTDPSGNTDTETAVVTIEDNVPLTAVCQNITIQLDANGQATITPSEIDGGSGSGCGTFTSTISKSTFSCADIGANNVTLTVDDGTNTASCTAVVTVEDTLVPTVITQNITVPLDAFAQASIVASDIDNGSTDNCGIASMSVNISSFDCSTTGDNTVILSVTDNEGNVGTGTAIVTVTETISPVASANDITLQLDASGQVTVTTLDVDNGSSDNCAITGASLSKSTFTCADLGVNEVVFTVNDASGNTDTTTIAVTVEDVIAPTAVAQNITVQLDANGQATITGNDIDNGSSDNCTVNLTVAPNSFTCSDIGQNVVVLTVTDGSGNSDNVNATVTIEDTVTPNVITQNITIALDANEQATVQASDIDNGSTDSCGISTTILDKTDFTCSDLGANTVTLTVTDSNGNSQIGTATVTVEDTTVPIVVTQDITVQLDADGQATISAQDIDNGSSDSCSGIDSISLDITSFNCPALGDVTVTLTVTDNSGNSATETATVTIESIDENNNNVSDNCESLEVIVPGGFSPNGDSIKDIWIIENIEDFPNNNVQVFNRWGELVFEANNYQNNWNGVSNKAGNGNKKLPVGAYLYIINLNEAEFSPKKGWIYINY</sequence>
<comment type="caution">
    <text evidence="5">The sequence shown here is derived from an EMBL/GenBank/DDBJ whole genome shotgun (WGS) entry which is preliminary data.</text>
</comment>
<dbReference type="EMBL" id="JAODOP010000001">
    <property type="protein sequence ID" value="MEF3831659.1"/>
    <property type="molecule type" value="Genomic_DNA"/>
</dbReference>
<evidence type="ECO:0000256" key="1">
    <source>
        <dbReference type="ARBA" id="ARBA00022614"/>
    </source>
</evidence>
<accession>A0ABU7XMF6</accession>
<dbReference type="Pfam" id="PF13585">
    <property type="entry name" value="CHU_C"/>
    <property type="match status" value="1"/>
</dbReference>
<name>A0ABU7XMF6_9FLAO</name>
<dbReference type="Gene3D" id="3.80.10.10">
    <property type="entry name" value="Ribonuclease Inhibitor"/>
    <property type="match status" value="2"/>
</dbReference>
<dbReference type="InterPro" id="IPR032675">
    <property type="entry name" value="LRR_dom_sf"/>
</dbReference>
<feature type="chain" id="PRO_5046827339" evidence="3">
    <location>
        <begin position="19"/>
        <end position="1405"/>
    </location>
</feature>
<reference evidence="5 6" key="1">
    <citation type="submission" date="2022-09" db="EMBL/GenBank/DDBJ databases">
        <title>Genome sequencing of Flavivirga sp. MEBiC05379.</title>
        <authorList>
            <person name="Oh H.-M."/>
            <person name="Kwon K.K."/>
            <person name="Park M.J."/>
            <person name="Yang S.-H."/>
        </authorList>
    </citation>
    <scope>NUCLEOTIDE SEQUENCE [LARGE SCALE GENOMIC DNA]</scope>
    <source>
        <strain evidence="5 6">MEBiC05379</strain>
    </source>
</reference>
<keyword evidence="2" id="KW-0677">Repeat</keyword>
<proteinExistence type="predicted"/>
<feature type="domain" description="Bacterial Ig-like" evidence="4">
    <location>
        <begin position="559"/>
        <end position="641"/>
    </location>
</feature>
<dbReference type="InterPro" id="IPR026341">
    <property type="entry name" value="T9SS_type_B"/>
</dbReference>
<dbReference type="InterPro" id="IPR013783">
    <property type="entry name" value="Ig-like_fold"/>
</dbReference>
<gene>
    <name evidence="5" type="ORF">N1F79_00830</name>
</gene>